<gene>
    <name evidence="7" type="ORF">SAMN05421850_1186</name>
</gene>
<dbReference type="PANTHER" id="PTHR30055">
    <property type="entry name" value="HTH-TYPE TRANSCRIPTIONAL REGULATOR RUTR"/>
    <property type="match status" value="1"/>
</dbReference>
<protein>
    <submittedName>
        <fullName evidence="7">TetR/AcrR family transcriptional regulator, transcriptional repressor of bet genes</fullName>
    </submittedName>
</protein>
<dbReference type="EMBL" id="FNEB01000018">
    <property type="protein sequence ID" value="SDJ37673.1"/>
    <property type="molecule type" value="Genomic_DNA"/>
</dbReference>
<dbReference type="STRING" id="490829.SAMN05421850_1186"/>
<reference evidence="7 8" key="1">
    <citation type="submission" date="2016-10" db="EMBL/GenBank/DDBJ databases">
        <authorList>
            <person name="de Groot N.N."/>
        </authorList>
    </citation>
    <scope>NUCLEOTIDE SEQUENCE [LARGE SCALE GENOMIC DNA]</scope>
    <source>
        <strain evidence="7 8">DSM 28010</strain>
    </source>
</reference>
<sequence>MPEAEVKKGARTAPPEVRRKQLIDATVTCVSKLGISGTTLTAVTKEAGLSLGLANFHFKNKETLLNETLNALAQEHRALWMKAHDREDLSPVAKLCAIVDAQFHPSICNRKKLAVWFAFFGEKTHRKAYRQSSAHVDLERLEASTDLCHLIISDGGYTGVEAEDVASSLEALFDGFWLNILMYPAKFDREGASRQVFAYLKSVFPKHF</sequence>
<evidence type="ECO:0000256" key="1">
    <source>
        <dbReference type="ARBA" id="ARBA00022491"/>
    </source>
</evidence>
<proteinExistence type="predicted"/>
<dbReference type="PANTHER" id="PTHR30055:SF228">
    <property type="entry name" value="TRANSCRIPTIONAL REGULATOR-RELATED"/>
    <property type="match status" value="1"/>
</dbReference>
<dbReference type="PROSITE" id="PS01081">
    <property type="entry name" value="HTH_TETR_1"/>
    <property type="match status" value="1"/>
</dbReference>
<dbReference type="InterPro" id="IPR001647">
    <property type="entry name" value="HTH_TetR"/>
</dbReference>
<name>A0A1G8T877_9RHOB</name>
<dbReference type="Pfam" id="PF13977">
    <property type="entry name" value="TetR_C_6"/>
    <property type="match status" value="1"/>
</dbReference>
<keyword evidence="3 5" id="KW-0238">DNA-binding</keyword>
<evidence type="ECO:0000256" key="4">
    <source>
        <dbReference type="ARBA" id="ARBA00023163"/>
    </source>
</evidence>
<dbReference type="InterPro" id="IPR050109">
    <property type="entry name" value="HTH-type_TetR-like_transc_reg"/>
</dbReference>
<dbReference type="InterPro" id="IPR039538">
    <property type="entry name" value="BetI_C"/>
</dbReference>
<keyword evidence="4" id="KW-0804">Transcription</keyword>
<feature type="DNA-binding region" description="H-T-H motif" evidence="5">
    <location>
        <begin position="39"/>
        <end position="58"/>
    </location>
</feature>
<evidence type="ECO:0000256" key="5">
    <source>
        <dbReference type="PROSITE-ProRule" id="PRU00335"/>
    </source>
</evidence>
<evidence type="ECO:0000313" key="8">
    <source>
        <dbReference type="Proteomes" id="UP000199340"/>
    </source>
</evidence>
<dbReference type="InterPro" id="IPR009057">
    <property type="entry name" value="Homeodomain-like_sf"/>
</dbReference>
<feature type="domain" description="HTH tetR-type" evidence="6">
    <location>
        <begin position="16"/>
        <end position="76"/>
    </location>
</feature>
<dbReference type="InterPro" id="IPR036271">
    <property type="entry name" value="Tet_transcr_reg_TetR-rel_C_sf"/>
</dbReference>
<dbReference type="InterPro" id="IPR023772">
    <property type="entry name" value="DNA-bd_HTH_TetR-type_CS"/>
</dbReference>
<dbReference type="Proteomes" id="UP000199340">
    <property type="component" value="Unassembled WGS sequence"/>
</dbReference>
<dbReference type="SUPFAM" id="SSF48498">
    <property type="entry name" value="Tetracyclin repressor-like, C-terminal domain"/>
    <property type="match status" value="1"/>
</dbReference>
<evidence type="ECO:0000313" key="7">
    <source>
        <dbReference type="EMBL" id="SDJ37673.1"/>
    </source>
</evidence>
<dbReference type="AlphaFoldDB" id="A0A1G8T877"/>
<evidence type="ECO:0000256" key="3">
    <source>
        <dbReference type="ARBA" id="ARBA00023125"/>
    </source>
</evidence>
<organism evidence="7 8">
    <name type="scientific">Lutimaribacter saemankumensis</name>
    <dbReference type="NCBI Taxonomy" id="490829"/>
    <lineage>
        <taxon>Bacteria</taxon>
        <taxon>Pseudomonadati</taxon>
        <taxon>Pseudomonadota</taxon>
        <taxon>Alphaproteobacteria</taxon>
        <taxon>Rhodobacterales</taxon>
        <taxon>Roseobacteraceae</taxon>
        <taxon>Lutimaribacter</taxon>
    </lineage>
</organism>
<dbReference type="GO" id="GO:0003700">
    <property type="term" value="F:DNA-binding transcription factor activity"/>
    <property type="evidence" value="ECO:0007669"/>
    <property type="project" value="TreeGrafter"/>
</dbReference>
<evidence type="ECO:0000259" key="6">
    <source>
        <dbReference type="PROSITE" id="PS50977"/>
    </source>
</evidence>
<dbReference type="SUPFAM" id="SSF46689">
    <property type="entry name" value="Homeodomain-like"/>
    <property type="match status" value="1"/>
</dbReference>
<dbReference type="PROSITE" id="PS50977">
    <property type="entry name" value="HTH_TETR_2"/>
    <property type="match status" value="1"/>
</dbReference>
<keyword evidence="2" id="KW-0805">Transcription regulation</keyword>
<dbReference type="GO" id="GO:0000976">
    <property type="term" value="F:transcription cis-regulatory region binding"/>
    <property type="evidence" value="ECO:0007669"/>
    <property type="project" value="TreeGrafter"/>
</dbReference>
<evidence type="ECO:0000256" key="2">
    <source>
        <dbReference type="ARBA" id="ARBA00023015"/>
    </source>
</evidence>
<accession>A0A1G8T877</accession>
<dbReference type="Gene3D" id="1.10.357.10">
    <property type="entry name" value="Tetracycline Repressor, domain 2"/>
    <property type="match status" value="1"/>
</dbReference>
<dbReference type="Pfam" id="PF00440">
    <property type="entry name" value="TetR_N"/>
    <property type="match status" value="1"/>
</dbReference>
<keyword evidence="1" id="KW-0678">Repressor</keyword>
<keyword evidence="8" id="KW-1185">Reference proteome</keyword>